<feature type="region of interest" description="Disordered" evidence="2">
    <location>
        <begin position="395"/>
        <end position="459"/>
    </location>
</feature>
<gene>
    <name evidence="6" type="primary">GP87</name>
</gene>
<organismHost>
    <name type="scientific">Cavia porcellus</name>
    <name type="common">Guinea pig</name>
    <dbReference type="NCBI Taxonomy" id="10141"/>
</organismHost>
<dbReference type="Pfam" id="PF03043">
    <property type="entry name" value="Herpes_UL87"/>
    <property type="match status" value="1"/>
</dbReference>
<dbReference type="InterPro" id="IPR004285">
    <property type="entry name" value="Herpes_UL87_C"/>
</dbReference>
<evidence type="ECO:0000259" key="4">
    <source>
        <dbReference type="Pfam" id="PF04532"/>
    </source>
</evidence>
<feature type="domain" description="Herpesvirus UL87 N-terminal" evidence="4">
    <location>
        <begin position="21"/>
        <end position="225"/>
    </location>
</feature>
<reference evidence="5 8" key="2">
    <citation type="journal article" date="2013" name="Genome Announc.">
        <title>Complete genome sequence of pathogenic Guinea pig cytomegalovirus from salivary gland homogenates of infected animals.</title>
        <authorList>
            <person name="Yang D."/>
            <person name="Tamburro K."/>
            <person name="Dittmer D."/>
            <person name="Cui X."/>
            <person name="McVoy M.A."/>
            <person name="Hernandez-Alvarado N."/>
            <person name="Schleiss M.R."/>
        </authorList>
    </citation>
    <scope>NUCLEOTIDE SEQUENCE [LARGE SCALE GENOMIC DNA]</scope>
    <source>
        <strain evidence="5">21222</strain>
    </source>
</reference>
<reference evidence="6 7" key="1">
    <citation type="journal article" date="2011" name="J. Gen. Virol.">
        <title>Re-evaluation of the genome sequence of guinea pig cytomegalovirus.</title>
        <authorList>
            <person name="Kanai K."/>
            <person name="Yamada S."/>
            <person name="Yamamoto Y."/>
            <person name="Fukui Y."/>
            <person name="Kurane I."/>
            <person name="Inoue N."/>
        </authorList>
    </citation>
    <scope>NUCLEOTIDE SEQUENCE [LARGE SCALE GENOMIC DNA]</scope>
    <source>
        <strain evidence="6">22122</strain>
    </source>
</reference>
<keyword evidence="8" id="KW-1185">Reference proteome</keyword>
<protein>
    <submittedName>
        <fullName evidence="5 6">GP87</fullName>
    </submittedName>
</protein>
<proteinExistence type="inferred from homology"/>
<feature type="region of interest" description="Disordered" evidence="2">
    <location>
        <begin position="903"/>
        <end position="973"/>
    </location>
</feature>
<evidence type="ECO:0000256" key="1">
    <source>
        <dbReference type="ARBA" id="ARBA00007679"/>
    </source>
</evidence>
<comment type="similarity">
    <text evidence="1">Belongs to the herpesviridae UL87 family.</text>
</comment>
<dbReference type="KEGG" id="vg:14536681"/>
<dbReference type="Proteomes" id="UP000102041">
    <property type="component" value="Segment"/>
</dbReference>
<dbReference type="Pfam" id="PF04532">
    <property type="entry name" value="DUF587"/>
    <property type="match status" value="1"/>
</dbReference>
<evidence type="ECO:0000313" key="6">
    <source>
        <dbReference type="EMBL" id="BAJ78546.1"/>
    </source>
</evidence>
<dbReference type="Proteomes" id="UP000132784">
    <property type="component" value="Segment"/>
</dbReference>
<dbReference type="GeneID" id="14536681"/>
<evidence type="ECO:0000256" key="2">
    <source>
        <dbReference type="SAM" id="MobiDB-lite"/>
    </source>
</evidence>
<evidence type="ECO:0000313" key="8">
    <source>
        <dbReference type="Proteomes" id="UP000132784"/>
    </source>
</evidence>
<dbReference type="EMBL" id="KC503762">
    <property type="protein sequence ID" value="AGE11558.1"/>
    <property type="molecule type" value="Genomic_DNA"/>
</dbReference>
<organism evidence="6 7">
    <name type="scientific">Guinea pig cytomegalovirus (strain 22122)</name>
    <name type="common">GPCMV</name>
    <dbReference type="NCBI Taxonomy" id="103920"/>
    <lineage>
        <taxon>Viruses</taxon>
        <taxon>Duplodnaviria</taxon>
        <taxon>Heunggongvirae</taxon>
        <taxon>Peploviricota</taxon>
        <taxon>Herviviricetes</taxon>
        <taxon>Herpesvirales</taxon>
        <taxon>Orthoherpesviridae</taxon>
        <taxon>Betaherpesvirinae</taxon>
        <taxon>Quwivirus</taxon>
        <taxon>Quwivirus caviidbeta2</taxon>
    </lineage>
</organism>
<dbReference type="InterPro" id="IPR007618">
    <property type="entry name" value="Herpes_UL87_N"/>
</dbReference>
<evidence type="ECO:0000313" key="7">
    <source>
        <dbReference type="Proteomes" id="UP000102041"/>
    </source>
</evidence>
<dbReference type="RefSeq" id="YP_007417854.1">
    <property type="nucleotide sequence ID" value="NC_020231.1"/>
</dbReference>
<dbReference type="EMBL" id="AB592928">
    <property type="protein sequence ID" value="BAJ78546.1"/>
    <property type="molecule type" value="Genomic_DNA"/>
</dbReference>
<evidence type="ECO:0000259" key="3">
    <source>
        <dbReference type="Pfam" id="PF03043"/>
    </source>
</evidence>
<feature type="compositionally biased region" description="Basic and acidic residues" evidence="2">
    <location>
        <begin position="943"/>
        <end position="966"/>
    </location>
</feature>
<accession>B7TPZ2</accession>
<dbReference type="OrthoDB" id="469at10239"/>
<evidence type="ECO:0000313" key="5">
    <source>
        <dbReference type="EMBL" id="AGE11558.1"/>
    </source>
</evidence>
<feature type="domain" description="Herpesvirus UL87 C-terminal" evidence="3">
    <location>
        <begin position="233"/>
        <end position="877"/>
    </location>
</feature>
<feature type="compositionally biased region" description="Low complexity" evidence="2">
    <location>
        <begin position="398"/>
        <end position="408"/>
    </location>
</feature>
<name>B7TPZ2_GPCMV</name>
<sequence length="973" mass="108507">MSLCKRLSPSLIVTSDRFIGVRSVPVSVDSHNLTRELSSEEDGRVATPVQVDHDHVDEIFDVLLDASPVPNVPASNGDAASGLDTRDRDRARVVLCRLLLGPTAVPCYCDEWDADEYLTECVFRCEGPLLYAYRKGCQCYEASALQFTVICNHPVNRAFRGLLSLMEWNAHLRNVFCGCCRYRTDRYVLAALPARYPIFLVYYPYFLRCLCRYLSVAEIDDCTNAMMIHLGSQLSARITIHYKLLFGMSIRPGLTPCAVAANESFFVLELQKLWLSVNYINAVTTDFFENVFAAFHRDKSQAMLVLRVPSRTEPTLSRFSMSRFKSQVLYFRLPVRYVRNRHDVPRNSFQVKRLSIVFRDSDAIWRNLFVLYYAYCYDGNECAGSGLGSGDGDNACRSATSPPAAAPTCDTRGRSQRGRESSPSRSAGPCVRRSGDGPSSLPSDTCAPPPSAATTASSPALGAKIPRALRSAIDGSATSVKKYVRIVSRLTFANYRERLARRAAAAGSDADLGDSFDFSCRRVRSRDGFGSDAEGDRVPSPRCDRRLVIGGREFSEMTSVGLDRMTVNAFNTNRVINLKAALAKCKSARLSRHPKNMTHSFVMYKHTFKEPACTISTFVSNDVACTNSLNVNIRGSYLEFIYALGVYRLYVDIKNFFLPATVCNSNSSLDVHGLEDQSVVRSERHKVYWTTNFPCMISTTDRINVGWFKAATAIIPKVSGRSLETIMLKELSHICRMKDVSIDYGIHRIFTELETRNSYQVPFLGKQFILFLRASLLRIHGHEHKTKIDNILFRVIKDGLFDYHKDMVAHTKIKHTCALIGTRLANNIPKVLVRNKKIKLDYLGRNANVLTLCRYLDLSRIAPSRVSVLLDVLTCLAEASDTPRIKAEILRVCGRLRGETTTAAAVASTGRTPTRSRETPPSQDGLVARRRGIPATASVETDGVVRLDDGDDGHRGSDVRRGDLARRSAPAAR</sequence>
<feature type="compositionally biased region" description="Polar residues" evidence="2">
    <location>
        <begin position="903"/>
        <end position="913"/>
    </location>
</feature>
<feature type="compositionally biased region" description="Low complexity" evidence="2">
    <location>
        <begin position="442"/>
        <end position="459"/>
    </location>
</feature>
<feature type="compositionally biased region" description="Basic and acidic residues" evidence="2">
    <location>
        <begin position="411"/>
        <end position="422"/>
    </location>
</feature>